<dbReference type="STRING" id="321614.Q0U560"/>
<gene>
    <name evidence="1" type="ORF">SNOG_13104</name>
</gene>
<dbReference type="KEGG" id="pno:SNOG_13104"/>
<accession>Q0U560</accession>
<dbReference type="InParanoid" id="Q0U560"/>
<organism evidence="1 2">
    <name type="scientific">Phaeosphaeria nodorum (strain SN15 / ATCC MYA-4574 / FGSC 10173)</name>
    <name type="common">Glume blotch fungus</name>
    <name type="synonym">Parastagonospora nodorum</name>
    <dbReference type="NCBI Taxonomy" id="321614"/>
    <lineage>
        <taxon>Eukaryota</taxon>
        <taxon>Fungi</taxon>
        <taxon>Dikarya</taxon>
        <taxon>Ascomycota</taxon>
        <taxon>Pezizomycotina</taxon>
        <taxon>Dothideomycetes</taxon>
        <taxon>Pleosporomycetidae</taxon>
        <taxon>Pleosporales</taxon>
        <taxon>Pleosporineae</taxon>
        <taxon>Phaeosphaeriaceae</taxon>
        <taxon>Parastagonospora</taxon>
    </lineage>
</organism>
<evidence type="ECO:0000313" key="1">
    <source>
        <dbReference type="EMBL" id="EAT79431.1"/>
    </source>
</evidence>
<dbReference type="PANTHER" id="PTHR42678">
    <property type="entry name" value="AMIDASE"/>
    <property type="match status" value="1"/>
</dbReference>
<dbReference type="AlphaFoldDB" id="Q0U560"/>
<dbReference type="SUPFAM" id="SSF75304">
    <property type="entry name" value="Amidase signature (AS) enzymes"/>
    <property type="match status" value="1"/>
</dbReference>
<evidence type="ECO:0008006" key="3">
    <source>
        <dbReference type="Google" id="ProtNLM"/>
    </source>
</evidence>
<protein>
    <recommendedName>
        <fullName evidence="3">Amidase domain-containing protein</fullName>
    </recommendedName>
</protein>
<dbReference type="InterPro" id="IPR036928">
    <property type="entry name" value="AS_sf"/>
</dbReference>
<name>Q0U560_PHANO</name>
<proteinExistence type="predicted"/>
<dbReference type="RefSeq" id="XP_001803319.1">
    <property type="nucleotide sequence ID" value="XM_001803267.1"/>
</dbReference>
<dbReference type="EMBL" id="CH445349">
    <property type="protein sequence ID" value="EAT79431.1"/>
    <property type="molecule type" value="Genomic_DNA"/>
</dbReference>
<dbReference type="Proteomes" id="UP000001055">
    <property type="component" value="Unassembled WGS sequence"/>
</dbReference>
<reference evidence="2" key="1">
    <citation type="journal article" date="2007" name="Plant Cell">
        <title>Dothideomycete-plant interactions illuminated by genome sequencing and EST analysis of the wheat pathogen Stagonospora nodorum.</title>
        <authorList>
            <person name="Hane J.K."/>
            <person name="Lowe R.G."/>
            <person name="Solomon P.S."/>
            <person name="Tan K.C."/>
            <person name="Schoch C.L."/>
            <person name="Spatafora J.W."/>
            <person name="Crous P.W."/>
            <person name="Kodira C."/>
            <person name="Birren B.W."/>
            <person name="Galagan J.E."/>
            <person name="Torriani S.F."/>
            <person name="McDonald B.A."/>
            <person name="Oliver R.P."/>
        </authorList>
    </citation>
    <scope>NUCLEOTIDE SEQUENCE [LARGE SCALE GENOMIC DNA]</scope>
    <source>
        <strain evidence="2">SN15 / ATCC MYA-4574 / FGSC 10173</strain>
    </source>
</reference>
<dbReference type="VEuPathDB" id="FungiDB:JI435_151020"/>
<dbReference type="PANTHER" id="PTHR42678:SF11">
    <property type="entry name" value="AMIDASE FAMILY PROTEIN"/>
    <property type="match status" value="1"/>
</dbReference>
<evidence type="ECO:0000313" key="2">
    <source>
        <dbReference type="Proteomes" id="UP000001055"/>
    </source>
</evidence>
<sequence length="143" mass="15687">MCIWIPSFQNLTAKEDAFTVGRLRSYGGLLLGKTNIPPMANGAMPRGLYGRAENLYNKAYLTAAFAPRGVLSVRGNWPLFSDAGIVDHYARTLRDLLHVLDVIVADDESVESDFQKGQPWVQLPAASSVRQPSTSNCAPRKAH</sequence>
<dbReference type="GeneID" id="5980234"/>
<dbReference type="Gene3D" id="3.90.1300.10">
    <property type="entry name" value="Amidase signature (AS) domain"/>
    <property type="match status" value="1"/>
</dbReference>